<feature type="transmembrane region" description="Helical" evidence="1">
    <location>
        <begin position="437"/>
        <end position="461"/>
    </location>
</feature>
<feature type="transmembrane region" description="Helical" evidence="1">
    <location>
        <begin position="304"/>
        <end position="325"/>
    </location>
</feature>
<feature type="transmembrane region" description="Helical" evidence="1">
    <location>
        <begin position="408"/>
        <end position="431"/>
    </location>
</feature>
<evidence type="ECO:0000313" key="3">
    <source>
        <dbReference type="EMBL" id="MRG86629.1"/>
    </source>
</evidence>
<organism evidence="3 4">
    <name type="scientific">Salinibacillus xinjiangensis</name>
    <dbReference type="NCBI Taxonomy" id="1229268"/>
    <lineage>
        <taxon>Bacteria</taxon>
        <taxon>Bacillati</taxon>
        <taxon>Bacillota</taxon>
        <taxon>Bacilli</taxon>
        <taxon>Bacillales</taxon>
        <taxon>Bacillaceae</taxon>
        <taxon>Salinibacillus</taxon>
    </lineage>
</organism>
<dbReference type="InterPro" id="IPR006674">
    <property type="entry name" value="HD_domain"/>
</dbReference>
<protein>
    <submittedName>
        <fullName evidence="3">HDIG domain-containing protein</fullName>
    </submittedName>
</protein>
<dbReference type="PANTHER" id="PTHR36442:SF1">
    <property type="entry name" value="CYCLIC-DI-AMP PHOSPHODIESTERASE PGPH"/>
    <property type="match status" value="1"/>
</dbReference>
<dbReference type="Pfam" id="PF01966">
    <property type="entry name" value="HD"/>
    <property type="match status" value="1"/>
</dbReference>
<keyword evidence="1" id="KW-0472">Membrane</keyword>
<dbReference type="SUPFAM" id="SSF109604">
    <property type="entry name" value="HD-domain/PDEase-like"/>
    <property type="match status" value="1"/>
</dbReference>
<dbReference type="InterPro" id="IPR052722">
    <property type="entry name" value="PgpH_phosphodiesterase"/>
</dbReference>
<dbReference type="SMART" id="SM00471">
    <property type="entry name" value="HDc"/>
    <property type="match status" value="1"/>
</dbReference>
<feature type="domain" description="HD/PDEase" evidence="2">
    <location>
        <begin position="490"/>
        <end position="645"/>
    </location>
</feature>
<dbReference type="AlphaFoldDB" id="A0A6G1X6S6"/>
<proteinExistence type="predicted"/>
<comment type="caution">
    <text evidence="3">The sequence shown here is derived from an EMBL/GenBank/DDBJ whole genome shotgun (WGS) entry which is preliminary data.</text>
</comment>
<accession>A0A6G1X6S6</accession>
<name>A0A6G1X6S6_9BACI</name>
<dbReference type="InterPro" id="IPR003607">
    <property type="entry name" value="HD/PDEase_dom"/>
</dbReference>
<gene>
    <name evidence="3" type="ORF">GH754_09855</name>
</gene>
<dbReference type="InterPro" id="IPR011621">
    <property type="entry name" value="Metal-dep_PHydrolase_7TM_intra"/>
</dbReference>
<dbReference type="CDD" id="cd00077">
    <property type="entry name" value="HDc"/>
    <property type="match status" value="1"/>
</dbReference>
<evidence type="ECO:0000259" key="2">
    <source>
        <dbReference type="SMART" id="SM00471"/>
    </source>
</evidence>
<dbReference type="PANTHER" id="PTHR36442">
    <property type="entry name" value="CYCLIC-DI-AMP PHOSPHODIESTERASE PGPH"/>
    <property type="match status" value="1"/>
</dbReference>
<feature type="transmembrane region" description="Helical" evidence="1">
    <location>
        <begin position="331"/>
        <end position="349"/>
    </location>
</feature>
<dbReference type="InterPro" id="IPR006675">
    <property type="entry name" value="HDIG_dom"/>
</dbReference>
<sequence>MRKPLWKNIKNKMEMKDSSVWMMICIILIGLFFFVMAAPNLQPQSYEIEEFTEAQETIYSPVTIEDQKETESKIQRAVQAVDEQYTISDQITQDRMEYINEIFDAAEKINQMEADGKGEKSETERLSEYESLLGNEITKNVNTETLATILSAEAEELLEAKQFLLEHTREIMTSGVKSSNLRQKEIEFNRNVVYSPFSDSLKDALSELGSFFIVENSFFDAEKTAEERRKAASNVDPVMIRAGETLVESGDMITSEIYEDLLLVGVLKNERNLLPYIGLGLLILILSGLLYLEWLNQRDWDKKTVFTIFIISIGAVSTMKIFSYFDTNELRLFLAVPAATGVMVIKWLINDRFAIILAIIYSVMAAILFNFHMPGFLNVEAGLYMLFSQLTGIYLFQNMRDRGEMVKVGLGILVVNVLTILFFTLISFTPIDWRELFTLIGFGFGGAFFTSVLTLGLMPFFETGLNILSESKLLSLANPNHPLLRKILVEAPGTYHHSVMVANLSEAACEAVGANGLLARVAAYYHDLGKTVNPRYFIENQMGEKNPHDLLQPEQSAKIIINHPYDGAYLLREHKMPKEITDIAEQHHGQSLLKFFYYKAKEADDEVKQSQYRYPGPKPQTKEAAIVFICDSVEAAVRSMNQPSVEKLEEVVKSIIHDKLIDGQLSECPLTFQNLNQIEIAVCELLKGIFHSRIKYPDQAVAAKEEN</sequence>
<feature type="transmembrane region" description="Helical" evidence="1">
    <location>
        <begin position="354"/>
        <end position="373"/>
    </location>
</feature>
<dbReference type="Gene3D" id="1.10.3210.10">
    <property type="entry name" value="Hypothetical protein af1432"/>
    <property type="match status" value="1"/>
</dbReference>
<dbReference type="InterPro" id="IPR011624">
    <property type="entry name" value="Metal-dep_PHydrolase_7TM_extra"/>
</dbReference>
<evidence type="ECO:0000313" key="4">
    <source>
        <dbReference type="Proteomes" id="UP000480185"/>
    </source>
</evidence>
<dbReference type="EMBL" id="WJNH01000005">
    <property type="protein sequence ID" value="MRG86629.1"/>
    <property type="molecule type" value="Genomic_DNA"/>
</dbReference>
<evidence type="ECO:0000256" key="1">
    <source>
        <dbReference type="SAM" id="Phobius"/>
    </source>
</evidence>
<keyword evidence="1" id="KW-0812">Transmembrane</keyword>
<keyword evidence="1" id="KW-1133">Transmembrane helix</keyword>
<reference evidence="3 4" key="1">
    <citation type="submission" date="2019-11" db="EMBL/GenBank/DDBJ databases">
        <authorList>
            <person name="Li J."/>
        </authorList>
    </citation>
    <scope>NUCLEOTIDE SEQUENCE [LARGE SCALE GENOMIC DNA]</scope>
    <source>
        <strain evidence="3 4">J4</strain>
    </source>
</reference>
<dbReference type="Pfam" id="PF07697">
    <property type="entry name" value="7TMR-HDED"/>
    <property type="match status" value="1"/>
</dbReference>
<dbReference type="OrthoDB" id="9806952at2"/>
<dbReference type="RefSeq" id="WP_153728527.1">
    <property type="nucleotide sequence ID" value="NZ_WJNH01000005.1"/>
</dbReference>
<dbReference type="Proteomes" id="UP000480185">
    <property type="component" value="Unassembled WGS sequence"/>
</dbReference>
<dbReference type="Pfam" id="PF07698">
    <property type="entry name" value="7TM-7TMR_HD"/>
    <property type="match status" value="1"/>
</dbReference>
<dbReference type="NCBIfam" id="TIGR00277">
    <property type="entry name" value="HDIG"/>
    <property type="match status" value="1"/>
</dbReference>
<keyword evidence="4" id="KW-1185">Reference proteome</keyword>
<feature type="transmembrane region" description="Helical" evidence="1">
    <location>
        <begin position="273"/>
        <end position="292"/>
    </location>
</feature>